<feature type="transmembrane region" description="Helical" evidence="2">
    <location>
        <begin position="87"/>
        <end position="108"/>
    </location>
</feature>
<dbReference type="InterPro" id="IPR012429">
    <property type="entry name" value="HGSNAT_cat"/>
</dbReference>
<feature type="transmembrane region" description="Helical" evidence="2">
    <location>
        <begin position="419"/>
        <end position="442"/>
    </location>
</feature>
<feature type="transmembrane region" description="Helical" evidence="2">
    <location>
        <begin position="362"/>
        <end position="381"/>
    </location>
</feature>
<feature type="transmembrane region" description="Helical" evidence="2">
    <location>
        <begin position="120"/>
        <end position="144"/>
    </location>
</feature>
<evidence type="ECO:0000313" key="5">
    <source>
        <dbReference type="Proteomes" id="UP000580797"/>
    </source>
</evidence>
<evidence type="ECO:0000256" key="1">
    <source>
        <dbReference type="SAM" id="MobiDB-lite"/>
    </source>
</evidence>
<keyword evidence="2" id="KW-0812">Transmembrane</keyword>
<gene>
    <name evidence="4" type="ORF">HD598_001734</name>
</gene>
<dbReference type="RefSeq" id="WP_183665214.1">
    <property type="nucleotide sequence ID" value="NZ_BAAARH010000007.1"/>
</dbReference>
<dbReference type="Pfam" id="PF07786">
    <property type="entry name" value="HGSNAT_cat"/>
    <property type="match status" value="1"/>
</dbReference>
<organism evidence="4 5">
    <name type="scientific">Neomicrococcus aestuarii</name>
    <dbReference type="NCBI Taxonomy" id="556325"/>
    <lineage>
        <taxon>Bacteria</taxon>
        <taxon>Bacillati</taxon>
        <taxon>Actinomycetota</taxon>
        <taxon>Actinomycetes</taxon>
        <taxon>Micrococcales</taxon>
        <taxon>Micrococcaceae</taxon>
        <taxon>Neomicrococcus</taxon>
    </lineage>
</organism>
<feature type="domain" description="Heparan-alpha-glucosaminide N-acetyltransferase catalytic" evidence="3">
    <location>
        <begin position="86"/>
        <end position="291"/>
    </location>
</feature>
<evidence type="ECO:0000259" key="3">
    <source>
        <dbReference type="Pfam" id="PF07786"/>
    </source>
</evidence>
<sequence length="474" mass="51654">MADDSNPDTELLPVHPRPGARPARSIWVGEDGPAPVEETNADVRPFSHGNGTQFSEVASTYQARHLIETTSKKPKSQANSHRSQTRLLGVDVARGMAFLGMVIIHILPGSDENSGSPTPIWTIFSGNAAALFALLAGVSLAFMTGGRSPYTGDKRIRALVSIATRSLILLVIGMTINLVGEASGVLNILPYYGLMFFIAIPLTLFRVRWLILIALIFASVGPFLVFSAYDLVGDPFTGNPTILDLFTRPSEVFTILTFTGAYPIVTWALYLCVGIALGRLSLHRERTQVAMVIVGTVIAVFSKITSFILLARQGGREAIFDATKDLARADFRDLQIFGPESYYPTTTYWWLAVDAPHSNTPFAMTFSLGVAMAVLGLVLLLSKYLMNWLAFFANMGYMTLTLYAMHLILVGIVDVTPHPAFWFIAQVTFAVAFAVIWALTVGPGPLEKLVSRASKAVGSAFIPERTRPQKAARH</sequence>
<keyword evidence="2" id="KW-0472">Membrane</keyword>
<comment type="caution">
    <text evidence="4">The sequence shown here is derived from an EMBL/GenBank/DDBJ whole genome shotgun (WGS) entry which is preliminary data.</text>
</comment>
<feature type="transmembrane region" description="Helical" evidence="2">
    <location>
        <begin position="252"/>
        <end position="277"/>
    </location>
</feature>
<reference evidence="4 5" key="1">
    <citation type="submission" date="2020-08" db="EMBL/GenBank/DDBJ databases">
        <title>Sequencing the genomes of 1000 actinobacteria strains.</title>
        <authorList>
            <person name="Klenk H.-P."/>
        </authorList>
    </citation>
    <scope>NUCLEOTIDE SEQUENCE [LARGE SCALE GENOMIC DNA]</scope>
    <source>
        <strain evidence="4 5">DSM 105783</strain>
    </source>
</reference>
<evidence type="ECO:0000256" key="2">
    <source>
        <dbReference type="SAM" id="Phobius"/>
    </source>
</evidence>
<accession>A0A7W8TUB2</accession>
<dbReference type="AlphaFoldDB" id="A0A7W8TUB2"/>
<dbReference type="Proteomes" id="UP000580797">
    <property type="component" value="Unassembled WGS sequence"/>
</dbReference>
<keyword evidence="2" id="KW-1133">Transmembrane helix</keyword>
<name>A0A7W8TUB2_9MICC</name>
<protein>
    <submittedName>
        <fullName evidence="4">Putative membrane protein</fullName>
    </submittedName>
</protein>
<feature type="transmembrane region" description="Helical" evidence="2">
    <location>
        <begin position="188"/>
        <end position="205"/>
    </location>
</feature>
<feature type="transmembrane region" description="Helical" evidence="2">
    <location>
        <begin position="289"/>
        <end position="311"/>
    </location>
</feature>
<proteinExistence type="predicted"/>
<feature type="transmembrane region" description="Helical" evidence="2">
    <location>
        <begin position="212"/>
        <end position="232"/>
    </location>
</feature>
<feature type="transmembrane region" description="Helical" evidence="2">
    <location>
        <begin position="156"/>
        <end position="176"/>
    </location>
</feature>
<feature type="transmembrane region" description="Helical" evidence="2">
    <location>
        <begin position="388"/>
        <end position="413"/>
    </location>
</feature>
<dbReference type="EMBL" id="JACHDR010000001">
    <property type="protein sequence ID" value="MBB5513047.1"/>
    <property type="molecule type" value="Genomic_DNA"/>
</dbReference>
<evidence type="ECO:0000313" key="4">
    <source>
        <dbReference type="EMBL" id="MBB5513047.1"/>
    </source>
</evidence>
<feature type="region of interest" description="Disordered" evidence="1">
    <location>
        <begin position="1"/>
        <end position="51"/>
    </location>
</feature>